<reference evidence="1 2" key="1">
    <citation type="submission" date="2015-11" db="EMBL/GenBank/DDBJ databases">
        <title>Bacillus caseinolyticus sp nov.</title>
        <authorList>
            <person name="Dastager S.G."/>
            <person name="Mawlankar R."/>
        </authorList>
    </citation>
    <scope>NUCLEOTIDE SEQUENCE [LARGE SCALE GENOMIC DNA]</scope>
    <source>
        <strain evidence="1 2">SGD-V-76</strain>
    </source>
</reference>
<evidence type="ECO:0000313" key="1">
    <source>
        <dbReference type="EMBL" id="KSU86567.1"/>
    </source>
</evidence>
<dbReference type="RefSeq" id="WP_062687240.1">
    <property type="nucleotide sequence ID" value="NZ_KQ758692.1"/>
</dbReference>
<gene>
    <name evidence="1" type="ORF">AS180_17930</name>
</gene>
<organism evidence="1 2">
    <name type="scientific">Priestia veravalensis</name>
    <dbReference type="NCBI Taxonomy" id="1414648"/>
    <lineage>
        <taxon>Bacteria</taxon>
        <taxon>Bacillati</taxon>
        <taxon>Bacillota</taxon>
        <taxon>Bacilli</taxon>
        <taxon>Bacillales</taxon>
        <taxon>Bacillaceae</taxon>
        <taxon>Priestia</taxon>
    </lineage>
</organism>
<accession>A0A0V8JHQ2</accession>
<keyword evidence="2" id="KW-1185">Reference proteome</keyword>
<dbReference type="EMBL" id="LNQP01000077">
    <property type="protein sequence ID" value="KSU86567.1"/>
    <property type="molecule type" value="Genomic_DNA"/>
</dbReference>
<sequence>MAEKIIQIIPAPKNLYAVYQDDEHPKEPILSKIICLGLTDQGEVVLMDMDETGFIDMADNAMNYKGAKWGGE</sequence>
<proteinExistence type="predicted"/>
<evidence type="ECO:0000313" key="2">
    <source>
        <dbReference type="Proteomes" id="UP000053681"/>
    </source>
</evidence>
<comment type="caution">
    <text evidence="1">The sequence shown here is derived from an EMBL/GenBank/DDBJ whole genome shotgun (WGS) entry which is preliminary data.</text>
</comment>
<dbReference type="AlphaFoldDB" id="A0A0V8JHQ2"/>
<dbReference type="Proteomes" id="UP000053681">
    <property type="component" value="Unassembled WGS sequence"/>
</dbReference>
<protein>
    <submittedName>
        <fullName evidence="1">Uncharacterized protein</fullName>
    </submittedName>
</protein>
<name>A0A0V8JHQ2_9BACI</name>